<dbReference type="InterPro" id="IPR007372">
    <property type="entry name" value="Lipid/polyisoprenoid-bd_YceI"/>
</dbReference>
<evidence type="ECO:0000256" key="1">
    <source>
        <dbReference type="SAM" id="SignalP"/>
    </source>
</evidence>
<comment type="caution">
    <text evidence="3">The sequence shown here is derived from an EMBL/GenBank/DDBJ whole genome shotgun (WGS) entry which is preliminary data.</text>
</comment>
<gene>
    <name evidence="3" type="ORF">G6693_04320</name>
</gene>
<dbReference type="SUPFAM" id="SSF101874">
    <property type="entry name" value="YceI-like"/>
    <property type="match status" value="1"/>
</dbReference>
<dbReference type="PANTHER" id="PTHR34406:SF1">
    <property type="entry name" value="PROTEIN YCEI"/>
    <property type="match status" value="1"/>
</dbReference>
<protein>
    <submittedName>
        <fullName evidence="3">YceI family protein</fullName>
    </submittedName>
</protein>
<dbReference type="Pfam" id="PF04264">
    <property type="entry name" value="YceI"/>
    <property type="match status" value="1"/>
</dbReference>
<dbReference type="AlphaFoldDB" id="A0AAE3CHF2"/>
<feature type="signal peptide" evidence="1">
    <location>
        <begin position="1"/>
        <end position="20"/>
    </location>
</feature>
<dbReference type="Proteomes" id="UP000762271">
    <property type="component" value="Unassembled WGS sequence"/>
</dbReference>
<organism evidence="3 4">
    <name type="scientific">Polynucleobacter paneuropaeus</name>
    <dbReference type="NCBI Taxonomy" id="2527775"/>
    <lineage>
        <taxon>Bacteria</taxon>
        <taxon>Pseudomonadati</taxon>
        <taxon>Pseudomonadota</taxon>
        <taxon>Betaproteobacteria</taxon>
        <taxon>Burkholderiales</taxon>
        <taxon>Burkholderiaceae</taxon>
        <taxon>Polynucleobacter</taxon>
    </lineage>
</organism>
<dbReference type="PANTHER" id="PTHR34406">
    <property type="entry name" value="PROTEIN YCEI"/>
    <property type="match status" value="1"/>
</dbReference>
<dbReference type="SMART" id="SM00867">
    <property type="entry name" value="YceI"/>
    <property type="match status" value="1"/>
</dbReference>
<name>A0AAE3CHF2_9BURK</name>
<keyword evidence="1" id="KW-0732">Signal</keyword>
<dbReference type="EMBL" id="JAANGI010000001">
    <property type="protein sequence ID" value="MBT8591147.1"/>
    <property type="molecule type" value="Genomic_DNA"/>
</dbReference>
<feature type="domain" description="Lipid/polyisoprenoid-binding YceI-like" evidence="2">
    <location>
        <begin position="23"/>
        <end position="186"/>
    </location>
</feature>
<reference evidence="3" key="1">
    <citation type="journal article" date="2021" name="Genome Biol. Evol.">
        <title>Continental-Scale Gene Flow Prevents Allopatric Divergence of Pelagic Freshwater Bacteria.</title>
        <authorList>
            <person name="Hoetzinger M."/>
            <person name="Pitt A."/>
            <person name="Huemer A."/>
            <person name="Hahn M.W."/>
        </authorList>
    </citation>
    <scope>NUCLEOTIDE SEQUENCE</scope>
    <source>
        <strain evidence="3">AP-YLGG-20-G6</strain>
    </source>
</reference>
<evidence type="ECO:0000259" key="2">
    <source>
        <dbReference type="SMART" id="SM00867"/>
    </source>
</evidence>
<feature type="chain" id="PRO_5042245159" evidence="1">
    <location>
        <begin position="21"/>
        <end position="188"/>
    </location>
</feature>
<evidence type="ECO:0000313" key="3">
    <source>
        <dbReference type="EMBL" id="MBT8591147.1"/>
    </source>
</evidence>
<dbReference type="InterPro" id="IPR036761">
    <property type="entry name" value="TTHA0802/YceI-like_sf"/>
</dbReference>
<dbReference type="Gene3D" id="2.40.128.110">
    <property type="entry name" value="Lipid/polyisoprenoid-binding, YceI-like"/>
    <property type="match status" value="1"/>
</dbReference>
<evidence type="ECO:0000313" key="4">
    <source>
        <dbReference type="Proteomes" id="UP000762271"/>
    </source>
</evidence>
<proteinExistence type="predicted"/>
<sequence length="188" mass="20820">MNFFYISALLLTLVTSSVQAAEIYITDPDHTFVSFSYKHLAYSIQTSRFDKVNGTITLNDQMDGGTIDIDIETGSISTGSDTFNKLLRSEDYFNSEKFPVAKFISDNVVFNDQVITSLSGELTIKGITKPVNVEVTNFSCSRNLITLKYMCGANASAKLSRSEFNLGKYVPFVGDEISLNIVIEASRE</sequence>
<accession>A0AAE3CHF2</accession>